<dbReference type="STRING" id="768710.DesyoDRAFT_1622"/>
<protein>
    <submittedName>
        <fullName evidence="1">Uncharacterized protein</fullName>
    </submittedName>
</protein>
<dbReference type="Proteomes" id="UP000005104">
    <property type="component" value="Chromosome"/>
</dbReference>
<dbReference type="EMBL" id="CM001441">
    <property type="protein sequence ID" value="EHQ88751.1"/>
    <property type="molecule type" value="Genomic_DNA"/>
</dbReference>
<reference evidence="1 2" key="1">
    <citation type="submission" date="2011-11" db="EMBL/GenBank/DDBJ databases">
        <title>The Noncontiguous Finished genome of Desulfosporosinus youngiae DSM 17734.</title>
        <authorList>
            <consortium name="US DOE Joint Genome Institute (JGI-PGF)"/>
            <person name="Lucas S."/>
            <person name="Han J."/>
            <person name="Lapidus A."/>
            <person name="Cheng J.-F."/>
            <person name="Goodwin L."/>
            <person name="Pitluck S."/>
            <person name="Peters L."/>
            <person name="Ovchinnikova G."/>
            <person name="Lu M."/>
            <person name="Land M.L."/>
            <person name="Hauser L."/>
            <person name="Pester M."/>
            <person name="Spring S."/>
            <person name="Ollivier B."/>
            <person name="Rattei T."/>
            <person name="Klenk H.-P."/>
            <person name="Wagner M."/>
            <person name="Loy A."/>
            <person name="Woyke T.J."/>
        </authorList>
    </citation>
    <scope>NUCLEOTIDE SEQUENCE [LARGE SCALE GENOMIC DNA]</scope>
    <source>
        <strain evidence="1 2">DSM 17734</strain>
    </source>
</reference>
<sequence>MHCRCRKRLLFNGRVFYEKHISSPEIFDLGELLFNNVLN</sequence>
<dbReference type="AlphaFoldDB" id="H5Y356"/>
<gene>
    <name evidence="1" type="ORF">DesyoDRAFT_1622</name>
</gene>
<evidence type="ECO:0000313" key="1">
    <source>
        <dbReference type="EMBL" id="EHQ88751.1"/>
    </source>
</evidence>
<dbReference type="HOGENOM" id="CLU_3308611_0_0_9"/>
<proteinExistence type="predicted"/>
<name>H5Y356_9FIRM</name>
<organism evidence="1 2">
    <name type="scientific">Desulfosporosinus youngiae DSM 17734</name>
    <dbReference type="NCBI Taxonomy" id="768710"/>
    <lineage>
        <taxon>Bacteria</taxon>
        <taxon>Bacillati</taxon>
        <taxon>Bacillota</taxon>
        <taxon>Clostridia</taxon>
        <taxon>Eubacteriales</taxon>
        <taxon>Desulfitobacteriaceae</taxon>
        <taxon>Desulfosporosinus</taxon>
    </lineage>
</organism>
<keyword evidence="2" id="KW-1185">Reference proteome</keyword>
<evidence type="ECO:0000313" key="2">
    <source>
        <dbReference type="Proteomes" id="UP000005104"/>
    </source>
</evidence>
<accession>H5Y356</accession>